<protein>
    <submittedName>
        <fullName evidence="2">Uncharacterized protein DUF1524</fullName>
    </submittedName>
</protein>
<dbReference type="Gene3D" id="1.10.30.50">
    <property type="match status" value="1"/>
</dbReference>
<gene>
    <name evidence="2" type="ORF">ATK06_2081</name>
</gene>
<name>A0A2A9DRD5_9CORY</name>
<evidence type="ECO:0000259" key="1">
    <source>
        <dbReference type="Pfam" id="PF07510"/>
    </source>
</evidence>
<reference evidence="2 3" key="1">
    <citation type="submission" date="2017-10" db="EMBL/GenBank/DDBJ databases">
        <title>Sequencing the genomes of 1000 actinobacteria strains.</title>
        <authorList>
            <person name="Klenk H.-P."/>
        </authorList>
    </citation>
    <scope>NUCLEOTIDE SEQUENCE [LARGE SCALE GENOMIC DNA]</scope>
    <source>
        <strain evidence="2 3">DSM 20688</strain>
    </source>
</reference>
<dbReference type="Pfam" id="PF07510">
    <property type="entry name" value="GmrSD_C"/>
    <property type="match status" value="1"/>
</dbReference>
<evidence type="ECO:0000313" key="3">
    <source>
        <dbReference type="Proteomes" id="UP000221653"/>
    </source>
</evidence>
<dbReference type="EMBL" id="PDJF01000001">
    <property type="protein sequence ID" value="PFG28951.1"/>
    <property type="molecule type" value="Genomic_DNA"/>
</dbReference>
<dbReference type="PANTHER" id="PTHR24094:SF15">
    <property type="entry name" value="AMP-DEPENDENT SYNTHETASE_LIGASE DOMAIN-CONTAINING PROTEIN-RELATED"/>
    <property type="match status" value="1"/>
</dbReference>
<organism evidence="2 3">
    <name type="scientific">Corynebacterium renale</name>
    <dbReference type="NCBI Taxonomy" id="1724"/>
    <lineage>
        <taxon>Bacteria</taxon>
        <taxon>Bacillati</taxon>
        <taxon>Actinomycetota</taxon>
        <taxon>Actinomycetes</taxon>
        <taxon>Mycobacteriales</taxon>
        <taxon>Corynebacteriaceae</taxon>
        <taxon>Corynebacterium</taxon>
    </lineage>
</organism>
<proteinExistence type="predicted"/>
<accession>A0A2A9DRD5</accession>
<dbReference type="PANTHER" id="PTHR24094">
    <property type="entry name" value="SECRETED PROTEIN"/>
    <property type="match status" value="1"/>
</dbReference>
<sequence length="213" mass="23782">MQTSFPVRVVSFWALCLLTVIAVTSTAGPLLRPRPALPRPAPVLEQTLPHVREVPQRMSVIGYEREHFGAWAPAIPEGCPMGNTRDVMLLESFPQESCTPKGLIDDPYDGGPISPHDTDIDHIFPLSAAWDMGAHSWTPEQRRAFANDPSNLVAVSSSANRQKSDKLPAEWMPSSRGARCWYARRVSYIAYSYDLELTKADKRVMESACRLIF</sequence>
<dbReference type="AlphaFoldDB" id="A0A2A9DRD5"/>
<evidence type="ECO:0000313" key="2">
    <source>
        <dbReference type="EMBL" id="PFG28951.1"/>
    </source>
</evidence>
<dbReference type="STRING" id="1724.GCA_001044175_02065"/>
<dbReference type="InterPro" id="IPR011089">
    <property type="entry name" value="GmrSD_C"/>
</dbReference>
<comment type="caution">
    <text evidence="2">The sequence shown here is derived from an EMBL/GenBank/DDBJ whole genome shotgun (WGS) entry which is preliminary data.</text>
</comment>
<feature type="domain" description="GmrSD restriction endonucleases C-terminal" evidence="1">
    <location>
        <begin position="116"/>
        <end position="203"/>
    </location>
</feature>
<keyword evidence="3" id="KW-1185">Reference proteome</keyword>
<dbReference type="Proteomes" id="UP000221653">
    <property type="component" value="Unassembled WGS sequence"/>
</dbReference>